<proteinExistence type="predicted"/>
<protein>
    <recommendedName>
        <fullName evidence="3">HPF/RaiA family ribosome-associated protein</fullName>
    </recommendedName>
</protein>
<dbReference type="Gene3D" id="3.30.160.100">
    <property type="entry name" value="Ribosome hibernation promotion factor-like"/>
    <property type="match status" value="1"/>
</dbReference>
<dbReference type="Proteomes" id="UP000645462">
    <property type="component" value="Unassembled WGS sequence"/>
</dbReference>
<comment type="caution">
    <text evidence="1">The sequence shown here is derived from an EMBL/GenBank/DDBJ whole genome shotgun (WGS) entry which is preliminary data.</text>
</comment>
<evidence type="ECO:0000313" key="2">
    <source>
        <dbReference type="Proteomes" id="UP000645462"/>
    </source>
</evidence>
<organism evidence="1 2">
    <name type="scientific">Marivita lacus</name>
    <dbReference type="NCBI Taxonomy" id="1323742"/>
    <lineage>
        <taxon>Bacteria</taxon>
        <taxon>Pseudomonadati</taxon>
        <taxon>Pseudomonadota</taxon>
        <taxon>Alphaproteobacteria</taxon>
        <taxon>Rhodobacterales</taxon>
        <taxon>Roseobacteraceae</taxon>
        <taxon>Marivita</taxon>
    </lineage>
</organism>
<gene>
    <name evidence="1" type="ORF">GCM10011363_26990</name>
</gene>
<evidence type="ECO:0000313" key="1">
    <source>
        <dbReference type="EMBL" id="GGC08959.1"/>
    </source>
</evidence>
<accession>A0ABQ1KWB4</accession>
<dbReference type="RefSeq" id="WP_188482596.1">
    <property type="nucleotide sequence ID" value="NZ_BMFC01000007.1"/>
</dbReference>
<sequence length="105" mass="11321">MHVEISTDNTINGSEALIADLTAAIQHELGHFDAHVTRVEVHLQDTNAGKSGPDDIECTLEVRLKGQQPVITKDASDTLDKATKGASTKMKALLTTTLGKLSERR</sequence>
<reference evidence="2" key="1">
    <citation type="journal article" date="2019" name="Int. J. Syst. Evol. Microbiol.">
        <title>The Global Catalogue of Microorganisms (GCM) 10K type strain sequencing project: providing services to taxonomists for standard genome sequencing and annotation.</title>
        <authorList>
            <consortium name="The Broad Institute Genomics Platform"/>
            <consortium name="The Broad Institute Genome Sequencing Center for Infectious Disease"/>
            <person name="Wu L."/>
            <person name="Ma J."/>
        </authorList>
    </citation>
    <scope>NUCLEOTIDE SEQUENCE [LARGE SCALE GENOMIC DNA]</scope>
    <source>
        <strain evidence="2">CGMCC 1.12478</strain>
    </source>
</reference>
<name>A0ABQ1KWB4_9RHOB</name>
<keyword evidence="2" id="KW-1185">Reference proteome</keyword>
<evidence type="ECO:0008006" key="3">
    <source>
        <dbReference type="Google" id="ProtNLM"/>
    </source>
</evidence>
<dbReference type="EMBL" id="BMFC01000007">
    <property type="protein sequence ID" value="GGC08959.1"/>
    <property type="molecule type" value="Genomic_DNA"/>
</dbReference>
<dbReference type="InterPro" id="IPR036567">
    <property type="entry name" value="RHF-like"/>
</dbReference>